<dbReference type="Proteomes" id="UP000023806">
    <property type="component" value="Unassembled WGS sequence"/>
</dbReference>
<comment type="caution">
    <text evidence="1">The sequence shown here is derived from an EMBL/GenBank/DDBJ whole genome shotgun (WGS) entry which is preliminary data.</text>
</comment>
<protein>
    <submittedName>
        <fullName evidence="1">Uncharacterized protein</fullName>
    </submittedName>
</protein>
<dbReference type="RefSeq" id="WP_003022515.1">
    <property type="nucleotide sequence ID" value="NZ_KK211923.1"/>
</dbReference>
<dbReference type="AlphaFoldDB" id="A0AAD3AU91"/>
<gene>
    <name evidence="1" type="ORF">P250_03880</name>
</gene>
<organism evidence="1 2">
    <name type="scientific">Francisella tularensis subsp. tularensis str. SCHU S4 substr. FSC237</name>
    <dbReference type="NCBI Taxonomy" id="1341660"/>
    <lineage>
        <taxon>Bacteria</taxon>
        <taxon>Pseudomonadati</taxon>
        <taxon>Pseudomonadota</taxon>
        <taxon>Gammaproteobacteria</taxon>
        <taxon>Thiotrichales</taxon>
        <taxon>Francisellaceae</taxon>
        <taxon>Francisella</taxon>
    </lineage>
</organism>
<proteinExistence type="predicted"/>
<accession>A0AAD3AU91</accession>
<evidence type="ECO:0000313" key="1">
    <source>
        <dbReference type="EMBL" id="EZK39092.1"/>
    </source>
</evidence>
<name>A0AAD3AU91_FRATT</name>
<evidence type="ECO:0000313" key="2">
    <source>
        <dbReference type="Proteomes" id="UP000023806"/>
    </source>
</evidence>
<sequence>MLNTILEGDEYNSFKSGYDGYKMPTPKELGQMSSDAKNEEIFRLMSKLAKYEKASGIEDGIDATLDSFYEQQIKNQGGYIELQSSQLAVMIEAINNLNSLDDITKNKFAYKISQIDSEFDVNNYDSEAKMYNPAGKVCDGSISTLYIQAIERDNKFLDYMASVYYLTIADNIVTQYPSSNINPSAVDTSLPIQDQRIRMAAYNMISAYYDQKQKIINIADSTLNNCQYFGDFNAPRIPGISYQTQISSHDYYDLYLVLDLQDDGGSSDIPAAAEIFNNKNLRLQYFSEIQNKFLDTIFDNSLDSVIAIKYLDGNVNQIGVKLKLKKDTLVNAKELISSVSKQNAYISYVSEGISLLFVHYPNFTGIAPDNVITQKIQQQLSDPNNYYIRIAETTFKEPTDIYIENHILIYDTNSFNYMNYLMTNIGQDIRNIYISCHDHGKCYYPVTAELHYVDPNTNSDQVIDKKEIVLGTGYKTPEEYALAII</sequence>
<reference evidence="1 2" key="1">
    <citation type="submission" date="2014-03" db="EMBL/GenBank/DDBJ databases">
        <title>The Genome Sequence of Francisella tularensis subsp. tularensis str. SCHU S4 substr. FSC043.</title>
        <authorList>
            <consortium name="The Broad Institute Genomics Platform"/>
            <consortium name="The Broad Institute Genome Sequencing Center for Infectious Disease"/>
            <person name="Chapman S.B."/>
            <person name="Guina T."/>
            <person name="Gelhaus C."/>
            <person name="Comer J."/>
            <person name="Sellati T."/>
            <person name="Sjostedt A."/>
            <person name="Young S.K."/>
            <person name="Zeng Q."/>
            <person name="Gargeya S."/>
            <person name="Abouelleil A."/>
            <person name="Alvarado L."/>
            <person name="Chapman S.B."/>
            <person name="Gainer-Dewar J."/>
            <person name="Goldberg J."/>
            <person name="Griggs A."/>
            <person name="Gujja S."/>
            <person name="Hansen M."/>
            <person name="Howarth C."/>
            <person name="Imamovic A."/>
            <person name="Larimer J."/>
            <person name="Murphy C."/>
            <person name="Naylor J."/>
            <person name="Pearson M."/>
            <person name="Poon T.W."/>
            <person name="Priest M."/>
            <person name="Roberts A."/>
            <person name="Saif S."/>
            <person name="Shea T."/>
            <person name="Sykes S."/>
            <person name="Wortman J."/>
            <person name="Nusbaum C."/>
            <person name="Birren B."/>
        </authorList>
    </citation>
    <scope>NUCLEOTIDE SEQUENCE [LARGE SCALE GENOMIC DNA]</scope>
    <source>
        <strain evidence="1 2">Schu S4</strain>
    </source>
</reference>
<dbReference type="EMBL" id="JIDS01000002">
    <property type="protein sequence ID" value="EZK39092.1"/>
    <property type="molecule type" value="Genomic_DNA"/>
</dbReference>